<feature type="region of interest" description="Disordered" evidence="2">
    <location>
        <begin position="23"/>
        <end position="83"/>
    </location>
</feature>
<gene>
    <name evidence="3" type="ORF">POL58_04490</name>
</gene>
<feature type="compositionally biased region" description="Basic and acidic residues" evidence="2">
    <location>
        <begin position="159"/>
        <end position="181"/>
    </location>
</feature>
<accession>A0ABT5AYQ4</accession>
<dbReference type="RefSeq" id="WP_271994765.1">
    <property type="nucleotide sequence ID" value="NZ_JAQNDN010000001.1"/>
</dbReference>
<dbReference type="InterPro" id="IPR028994">
    <property type="entry name" value="Integrin_alpha_N"/>
</dbReference>
<evidence type="ECO:0008006" key="5">
    <source>
        <dbReference type="Google" id="ProtNLM"/>
    </source>
</evidence>
<protein>
    <recommendedName>
        <fullName evidence="5">CARDB domain-containing protein</fullName>
    </recommendedName>
</protein>
<feature type="compositionally biased region" description="Acidic residues" evidence="2">
    <location>
        <begin position="182"/>
        <end position="194"/>
    </location>
</feature>
<organism evidence="3 4">
    <name type="scientific">Nannocystis radixulma</name>
    <dbReference type="NCBI Taxonomy" id="2995305"/>
    <lineage>
        <taxon>Bacteria</taxon>
        <taxon>Pseudomonadati</taxon>
        <taxon>Myxococcota</taxon>
        <taxon>Polyangia</taxon>
        <taxon>Nannocystales</taxon>
        <taxon>Nannocystaceae</taxon>
        <taxon>Nannocystis</taxon>
    </lineage>
</organism>
<dbReference type="Gene3D" id="2.60.40.10">
    <property type="entry name" value="Immunoglobulins"/>
    <property type="match status" value="1"/>
</dbReference>
<feature type="compositionally biased region" description="Low complexity" evidence="2">
    <location>
        <begin position="57"/>
        <end position="83"/>
    </location>
</feature>
<proteinExistence type="predicted"/>
<evidence type="ECO:0000313" key="4">
    <source>
        <dbReference type="Proteomes" id="UP001217838"/>
    </source>
</evidence>
<dbReference type="Pfam" id="PF13517">
    <property type="entry name" value="FG-GAP_3"/>
    <property type="match status" value="1"/>
</dbReference>
<dbReference type="InterPro" id="IPR013517">
    <property type="entry name" value="FG-GAP"/>
</dbReference>
<dbReference type="InterPro" id="IPR013783">
    <property type="entry name" value="Ig-like_fold"/>
</dbReference>
<evidence type="ECO:0000256" key="1">
    <source>
        <dbReference type="ARBA" id="ARBA00022729"/>
    </source>
</evidence>
<dbReference type="PROSITE" id="PS51257">
    <property type="entry name" value="PROKAR_LIPOPROTEIN"/>
    <property type="match status" value="1"/>
</dbReference>
<comment type="caution">
    <text evidence="3">The sequence shown here is derived from an EMBL/GenBank/DDBJ whole genome shotgun (WGS) entry which is preliminary data.</text>
</comment>
<name>A0ABT5AYQ4_9BACT</name>
<evidence type="ECO:0000313" key="3">
    <source>
        <dbReference type="EMBL" id="MDC0666979.1"/>
    </source>
</evidence>
<dbReference type="EMBL" id="JAQNDN010000001">
    <property type="protein sequence ID" value="MDC0666979.1"/>
    <property type="molecule type" value="Genomic_DNA"/>
</dbReference>
<keyword evidence="1" id="KW-0732">Signal</keyword>
<feature type="compositionally biased region" description="Low complexity" evidence="2">
    <location>
        <begin position="30"/>
        <end position="50"/>
    </location>
</feature>
<reference evidence="3 4" key="1">
    <citation type="submission" date="2022-11" db="EMBL/GenBank/DDBJ databases">
        <title>Minimal conservation of predation-associated metabolite biosynthetic gene clusters underscores biosynthetic potential of Myxococcota including descriptions for ten novel species: Archangium lansinium sp. nov., Myxococcus landrumus sp. nov., Nannocystis bai.</title>
        <authorList>
            <person name="Ahearne A."/>
            <person name="Stevens C."/>
            <person name="Dowd S."/>
        </authorList>
    </citation>
    <scope>NUCLEOTIDE SEQUENCE [LARGE SCALE GENOMIC DNA]</scope>
    <source>
        <strain evidence="3 4">NCELM</strain>
    </source>
</reference>
<keyword evidence="4" id="KW-1185">Reference proteome</keyword>
<sequence length="908" mass="94245">MMRRERALGVVLAWTVVAACSDDGTGGTDGVTDGSSATSATTAGEPTSGAVPTSSEGTVSTSTAGPTTAGPTTDGPTSTDTTAAPVCPGAENACGGCFALPQEPGGPCNGCDALVWACAGTDAVVCAGDDPDALPYYPDLDGDGHGDASVDAVPSCEPIDDHIPDSHDDCNDHDPDARPGAEEECNGADDDCDQETDEAPPDSFCADSCCDVEQTCQAGSCVDKCAAGEICGADLELCCAAGESCVANTCVVPGDACEFDEECAADEVCPGYLGNCIPGDVLPTCEFIPEFGAFKPVQACRWTPAGLAVNPNRRDVVATPIVLNLTDDNGDGLTDDLDTPDIAFMTYNYTTDGCCNVPGTLRIVSGQCNDDKTMTTLASINTPVLTNDVGIAGGDLDNDGVPEIVAVTLSNGNPLGAVAFRRLTPDGTQWAPLWQNATHPTNAHSRGGPTISIADLEGDGEPEVVIGNLVLDGLTGALEWDGNVTSMNTGGRGNNGFLGPSSAVADIDLDGQQEVLAGNTVYAADGSVVWTYPYVGDNSTCGGTLPCDGFSAVANLDDDDEAEVVIVRLGEVFVLDTDGSEMHRIAIPKINCVGNESGPPTIADFDGDGRREIGTASADYYVVADLDCDADPVPAGCSDKGILWKVTNEDCTSRVTASSVFDFEGDEKAEVVYADEISFRIFDGTTGAVLFSDTSYHSHTRIEMPVIADVNRDGHADVVIGENSHEGGVAGLEVWSGQLNDWVRTRRVWNQHGYSITNITKDGAIPALPEHNWLNARFNNFRQNVQPGGLFNAPDATVVGVLCDESLVGEMQLKVSVVVKNTGAVGLPAQTAVRLEIDKEGVVTPLLDTATSDLLLPGQFEVLDLYVALPMPAPELPFVVRAIIDPDGAIDECVEDNNAGVADCIIPG</sequence>
<dbReference type="SUPFAM" id="SSF69318">
    <property type="entry name" value="Integrin alpha N-terminal domain"/>
    <property type="match status" value="2"/>
</dbReference>
<feature type="region of interest" description="Disordered" evidence="2">
    <location>
        <begin position="147"/>
        <end position="194"/>
    </location>
</feature>
<evidence type="ECO:0000256" key="2">
    <source>
        <dbReference type="SAM" id="MobiDB-lite"/>
    </source>
</evidence>
<dbReference type="Proteomes" id="UP001217838">
    <property type="component" value="Unassembled WGS sequence"/>
</dbReference>